<keyword evidence="5" id="KW-1185">Reference proteome</keyword>
<dbReference type="InterPro" id="IPR051311">
    <property type="entry name" value="DedA_domain"/>
</dbReference>
<dbReference type="AlphaFoldDB" id="A0A511V572"/>
<proteinExistence type="inferred from homology"/>
<gene>
    <name evidence="4" type="ORF">ADA01nite_15300</name>
</gene>
<evidence type="ECO:0000259" key="3">
    <source>
        <dbReference type="Pfam" id="PF09335"/>
    </source>
</evidence>
<comment type="caution">
    <text evidence="4">The sequence shown here is derived from an EMBL/GenBank/DDBJ whole genome shotgun (WGS) entry which is preliminary data.</text>
</comment>
<dbReference type="PANTHER" id="PTHR42709">
    <property type="entry name" value="ALKALINE PHOSPHATASE LIKE PROTEIN"/>
    <property type="match status" value="1"/>
</dbReference>
<evidence type="ECO:0000313" key="5">
    <source>
        <dbReference type="Proteomes" id="UP000321157"/>
    </source>
</evidence>
<feature type="transmembrane region" description="Helical" evidence="2">
    <location>
        <begin position="47"/>
        <end position="70"/>
    </location>
</feature>
<dbReference type="InterPro" id="IPR032816">
    <property type="entry name" value="VTT_dom"/>
</dbReference>
<reference evidence="4 5" key="1">
    <citation type="submission" date="2019-07" db="EMBL/GenBank/DDBJ databases">
        <title>Whole genome shotgun sequence of Aneurinibacillus danicus NBRC 102444.</title>
        <authorList>
            <person name="Hosoyama A."/>
            <person name="Uohara A."/>
            <person name="Ohji S."/>
            <person name="Ichikawa N."/>
        </authorList>
    </citation>
    <scope>NUCLEOTIDE SEQUENCE [LARGE SCALE GENOMIC DNA]</scope>
    <source>
        <strain evidence="4 5">NBRC 102444</strain>
    </source>
</reference>
<keyword evidence="2" id="KW-0812">Transmembrane</keyword>
<dbReference type="GO" id="GO:0005886">
    <property type="term" value="C:plasma membrane"/>
    <property type="evidence" value="ECO:0007669"/>
    <property type="project" value="TreeGrafter"/>
</dbReference>
<feature type="domain" description="VTT" evidence="3">
    <location>
        <begin position="29"/>
        <end position="154"/>
    </location>
</feature>
<dbReference type="RefSeq" id="WP_146809354.1">
    <property type="nucleotide sequence ID" value="NZ_BJXX01000063.1"/>
</dbReference>
<accession>A0A511V572</accession>
<keyword evidence="2" id="KW-0472">Membrane</keyword>
<feature type="transmembrane region" description="Helical" evidence="2">
    <location>
        <begin position="171"/>
        <end position="189"/>
    </location>
</feature>
<dbReference type="Pfam" id="PF09335">
    <property type="entry name" value="VTT_dom"/>
    <property type="match status" value="1"/>
</dbReference>
<feature type="transmembrane region" description="Helical" evidence="2">
    <location>
        <begin position="15"/>
        <end position="35"/>
    </location>
</feature>
<dbReference type="PANTHER" id="PTHR42709:SF8">
    <property type="entry name" value="UNDECAPRENYL PHOSPHATE TRANSPORTER A"/>
    <property type="match status" value="1"/>
</dbReference>
<sequence length="202" mass="22833">MEEFIRSVLTFLSDLGYFGIAIGLMLEVIPSEIVLSYGGYLVSQGKINFAGAIIAGTIGGTIAQLFLYWMGYYGGRPFLEKYGKYLLIRKKEIDKAEEWFNRYGVGVIFTARFIPVVRHAISIPAGIARMSVVKFIMYTTLAVIPWSILFVYLGMQLGARWVQIDEFAKPFIQPIIWIAVAGTVIYLLMSLRKRKKSSRFSS</sequence>
<comment type="similarity">
    <text evidence="1">Belongs to the DedA family.</text>
</comment>
<dbReference type="OrthoDB" id="9813426at2"/>
<feature type="transmembrane region" description="Helical" evidence="2">
    <location>
        <begin position="135"/>
        <end position="159"/>
    </location>
</feature>
<dbReference type="Proteomes" id="UP000321157">
    <property type="component" value="Unassembled WGS sequence"/>
</dbReference>
<protein>
    <submittedName>
        <fullName evidence="4">Alkaline phosphatase</fullName>
    </submittedName>
</protein>
<organism evidence="4 5">
    <name type="scientific">Aneurinibacillus danicus</name>
    <dbReference type="NCBI Taxonomy" id="267746"/>
    <lineage>
        <taxon>Bacteria</taxon>
        <taxon>Bacillati</taxon>
        <taxon>Bacillota</taxon>
        <taxon>Bacilli</taxon>
        <taxon>Bacillales</taxon>
        <taxon>Paenibacillaceae</taxon>
        <taxon>Aneurinibacillus group</taxon>
        <taxon>Aneurinibacillus</taxon>
    </lineage>
</organism>
<keyword evidence="2" id="KW-1133">Transmembrane helix</keyword>
<evidence type="ECO:0000256" key="2">
    <source>
        <dbReference type="SAM" id="Phobius"/>
    </source>
</evidence>
<evidence type="ECO:0000256" key="1">
    <source>
        <dbReference type="ARBA" id="ARBA00010792"/>
    </source>
</evidence>
<dbReference type="EMBL" id="BJXX01000063">
    <property type="protein sequence ID" value="GEN34070.1"/>
    <property type="molecule type" value="Genomic_DNA"/>
</dbReference>
<evidence type="ECO:0000313" key="4">
    <source>
        <dbReference type="EMBL" id="GEN34070.1"/>
    </source>
</evidence>
<name>A0A511V572_9BACL</name>